<evidence type="ECO:0000313" key="1">
    <source>
        <dbReference type="EMBL" id="CAF0917767.1"/>
    </source>
</evidence>
<comment type="caution">
    <text evidence="1">The sequence shown here is derived from an EMBL/GenBank/DDBJ whole genome shotgun (WGS) entry which is preliminary data.</text>
</comment>
<evidence type="ECO:0000313" key="2">
    <source>
        <dbReference type="Proteomes" id="UP000663879"/>
    </source>
</evidence>
<reference evidence="1" key="1">
    <citation type="submission" date="2021-02" db="EMBL/GenBank/DDBJ databases">
        <authorList>
            <person name="Nowell W R."/>
        </authorList>
    </citation>
    <scope>NUCLEOTIDE SEQUENCE</scope>
    <source>
        <strain evidence="1">Ploen Becks lab</strain>
    </source>
</reference>
<sequence length="120" mass="13972">MDEPINSERNPKFLGVILDPGLRLHKYAENLRQRSVKRLNMLRSIGGLKWGVSPATKIVTYKSLIRSLIDYAPFAPLIMYEADKQILERIQLKALRYSYNLPQNSKAKEFYDKAEIENFL</sequence>
<accession>A0A814AVR4</accession>
<organism evidence="1 2">
    <name type="scientific">Brachionus calyciflorus</name>
    <dbReference type="NCBI Taxonomy" id="104777"/>
    <lineage>
        <taxon>Eukaryota</taxon>
        <taxon>Metazoa</taxon>
        <taxon>Spiralia</taxon>
        <taxon>Gnathifera</taxon>
        <taxon>Rotifera</taxon>
        <taxon>Eurotatoria</taxon>
        <taxon>Monogononta</taxon>
        <taxon>Pseudotrocha</taxon>
        <taxon>Ploima</taxon>
        <taxon>Brachionidae</taxon>
        <taxon>Brachionus</taxon>
    </lineage>
</organism>
<keyword evidence="2" id="KW-1185">Reference proteome</keyword>
<dbReference type="AlphaFoldDB" id="A0A814AVR4"/>
<protein>
    <submittedName>
        <fullName evidence="1">Uncharacterized protein</fullName>
    </submittedName>
</protein>
<name>A0A814AVR4_9BILA</name>
<proteinExistence type="predicted"/>
<dbReference type="OrthoDB" id="421040at2759"/>
<dbReference type="EMBL" id="CAJNOC010002186">
    <property type="protein sequence ID" value="CAF0917767.1"/>
    <property type="molecule type" value="Genomic_DNA"/>
</dbReference>
<gene>
    <name evidence="1" type="ORF">OXX778_LOCUS12239</name>
</gene>
<dbReference type="Proteomes" id="UP000663879">
    <property type="component" value="Unassembled WGS sequence"/>
</dbReference>